<evidence type="ECO:0000313" key="1">
    <source>
        <dbReference type="EMBL" id="KAF5827973.1"/>
    </source>
</evidence>
<name>A0ABQ7G053_DUNSA</name>
<keyword evidence="2" id="KW-1185">Reference proteome</keyword>
<dbReference type="EMBL" id="MU070388">
    <property type="protein sequence ID" value="KAF5827973.1"/>
    <property type="molecule type" value="Genomic_DNA"/>
</dbReference>
<dbReference type="Proteomes" id="UP000815325">
    <property type="component" value="Unassembled WGS sequence"/>
</dbReference>
<sequence>MHFWKSTGKSHWISRNLGTVPSKSRNLNACFLEITGGNQQLISALIQCLLIRKKGCSSGQRMPACFSNADMHTYMYCTLFTVLLLQ</sequence>
<evidence type="ECO:0000313" key="2">
    <source>
        <dbReference type="Proteomes" id="UP000815325"/>
    </source>
</evidence>
<organism evidence="1 2">
    <name type="scientific">Dunaliella salina</name>
    <name type="common">Green alga</name>
    <name type="synonym">Protococcus salinus</name>
    <dbReference type="NCBI Taxonomy" id="3046"/>
    <lineage>
        <taxon>Eukaryota</taxon>
        <taxon>Viridiplantae</taxon>
        <taxon>Chlorophyta</taxon>
        <taxon>core chlorophytes</taxon>
        <taxon>Chlorophyceae</taxon>
        <taxon>CS clade</taxon>
        <taxon>Chlamydomonadales</taxon>
        <taxon>Dunaliellaceae</taxon>
        <taxon>Dunaliella</taxon>
    </lineage>
</organism>
<reference evidence="1" key="1">
    <citation type="submission" date="2017-08" db="EMBL/GenBank/DDBJ databases">
        <authorList>
            <person name="Polle J.E."/>
            <person name="Barry K."/>
            <person name="Cushman J."/>
            <person name="Schmutz J."/>
            <person name="Tran D."/>
            <person name="Hathwaick L.T."/>
            <person name="Yim W.C."/>
            <person name="Jenkins J."/>
            <person name="Mckie-Krisberg Z.M."/>
            <person name="Prochnik S."/>
            <person name="Lindquist E."/>
            <person name="Dockter R.B."/>
            <person name="Adam C."/>
            <person name="Molina H."/>
            <person name="Bunkerborg J."/>
            <person name="Jin E."/>
            <person name="Buchheim M."/>
            <person name="Magnuson J."/>
        </authorList>
    </citation>
    <scope>NUCLEOTIDE SEQUENCE</scope>
    <source>
        <strain evidence="1">CCAP 19/18</strain>
    </source>
</reference>
<proteinExistence type="predicted"/>
<gene>
    <name evidence="1" type="ORF">DUNSADRAFT_18449</name>
</gene>
<accession>A0ABQ7G053</accession>
<protein>
    <submittedName>
        <fullName evidence="1">Uncharacterized protein</fullName>
    </submittedName>
</protein>
<comment type="caution">
    <text evidence="1">The sequence shown here is derived from an EMBL/GenBank/DDBJ whole genome shotgun (WGS) entry which is preliminary data.</text>
</comment>